<dbReference type="PROSITE" id="PS50082">
    <property type="entry name" value="WD_REPEATS_2"/>
    <property type="match status" value="1"/>
</dbReference>
<dbReference type="RefSeq" id="XP_006818841.1">
    <property type="nucleotide sequence ID" value="XM_006818778.1"/>
</dbReference>
<dbReference type="Gene3D" id="1.25.40.370">
    <property type="match status" value="1"/>
</dbReference>
<feature type="repeat" description="WD" evidence="1">
    <location>
        <begin position="1089"/>
        <end position="1130"/>
    </location>
</feature>
<gene>
    <name evidence="3" type="primary">LOC100368585</name>
</gene>
<keyword evidence="2" id="KW-1185">Reference proteome</keyword>
<dbReference type="SMART" id="SM00320">
    <property type="entry name" value="WD40"/>
    <property type="match status" value="7"/>
</dbReference>
<dbReference type="SUPFAM" id="SSF52540">
    <property type="entry name" value="P-loop containing nucleoside triphosphate hydrolases"/>
    <property type="match status" value="1"/>
</dbReference>
<dbReference type="Gene3D" id="3.40.50.300">
    <property type="entry name" value="P-loop containing nucleotide triphosphate hydrolases"/>
    <property type="match status" value="1"/>
</dbReference>
<organism evidence="2 3">
    <name type="scientific">Saccoglossus kowalevskii</name>
    <name type="common">Acorn worm</name>
    <dbReference type="NCBI Taxonomy" id="10224"/>
    <lineage>
        <taxon>Eukaryota</taxon>
        <taxon>Metazoa</taxon>
        <taxon>Hemichordata</taxon>
        <taxon>Enteropneusta</taxon>
        <taxon>Harrimaniidae</taxon>
        <taxon>Saccoglossus</taxon>
    </lineage>
</organism>
<sequence length="1386" mass="156268">MGSAASATIMPPPFLGKIRWNEENDLCPKETVQLKHWRIKRGGRPKWRQYLKITTNLDDYVHNDSNVTIGPSLYINDFESLISMKYENSIQIYLCSNDDFTAEKNVIFSDVYPYLRRLAYIRGVNFNISEIPSSSQFHSPSDHTQLREIRRCAESSFEESLCFVAFLGEKYREGDLPGIIHFEDYRQLLTSRNLSRADLQIVKESYEMDNNSKHRCYCLRRSANDEDKEKLSNILLRATNVINPTAGCRANRVPNSTLEMQFEHATSVTKATEKCKSNRCLVYRRAIMGLLRDTKNAQAIKYMDSNPGSSPDRIAYRRVSDLKYTKAQQHIQLSNIVDIVVNWHKSGLTYNNHRSYLQALADHFCGRMVDMIVRTAKSNRLSTADELTQEISHHTLLTHQYTSSCMVGMDEFKKKVLSYFGSHSPIDKYDKNKPLILYGKQGCGLTTFMANLVKQMWGNSSNAVVVVRYLATSPRSETSLSVLRSISLQIARAFGSNVAENQNYDLHNLCDAFEVCLRLAEREKPLWIFLHSLHKIEPVSLDNILLWLRRAFPNRNIRMVISAVRTPKLQHLLKSFIPERNVLEIPSLCKEELSSIFHTWLQDAGRTLTPEQEQGILKVLNKRCEPLYLRCILHECCTWKSFDGPKDIPSTEITSLFEYSLNTYSSKQVEERALTYLTASKNGLTDNEIVDLLLCDETLEMYPKEQKDIRIHHLEMEVSPGDGPMMHFAKVAEQRFLPSEEIRISIHAYMSSYFDGSLGKTSEQTHRKNPHLDPGIIKHPIILTPAASGDDALTRKIIYNQRRLMELPWALINCGDWQSLEETLCDFKFIQAMCATGQVDVLKTWLEKASNMAIDYDYDPSTLLEFKYLISRDGHILRREPTLLTQQAANYPSLSAPCRWAKKTAEKKANSKTRPLPWLQLINKETVHNSEKSQIRAMHLNMKCALATKICLSPCGMKLGYICQEKGKSVLKCTSTSSGNSYFSYYSVEGDTIKSFCFSKDGTRIAIGMSSSALKILDTKRGRTVKELKDDSTVVQGACIDHVVFSGDDRLVIAAYNSQKRTGCRALCIWDMNSDRGNHLYSNEAEEGCYPHYGNITFLATSPDSDLLASVCDHGVLRIWDLRNGECLCGVNCDSMEEQTNNARHSKCFNSLSFNSKSDCLAVTFTRGIVKIYDTTRSRNCLPVLVTLHHSAKSKLVAAHYHHKLPAILFSCCDKGVVKMWNVNSVELLATTSIPAGGSVKGFVSSSHGPFVCVLADRGMAHLWNAAVEETSPVTSDPVTHVTFSPDGKLVAMVHSQSNLLKIFNHRVTKAEHFLKLQVARPTSCAFSSNGDSLIAVGRTGAQICDIASGRLSPEITELFQGAVLSAVFGSNNNTICALGKDTLSV</sequence>
<evidence type="ECO:0000313" key="2">
    <source>
        <dbReference type="Proteomes" id="UP000694865"/>
    </source>
</evidence>
<name>A0ABM0MFQ0_SACKO</name>
<dbReference type="InterPro" id="IPR015943">
    <property type="entry name" value="WD40/YVTN_repeat-like_dom_sf"/>
</dbReference>
<dbReference type="Pfam" id="PF00400">
    <property type="entry name" value="WD40"/>
    <property type="match status" value="1"/>
</dbReference>
<dbReference type="InterPro" id="IPR027417">
    <property type="entry name" value="P-loop_NTPase"/>
</dbReference>
<keyword evidence="1" id="KW-0853">WD repeat</keyword>
<protein>
    <submittedName>
        <fullName evidence="3">Leucine-rich repeat and WD repeat-containing protein KIAA1239-like</fullName>
    </submittedName>
</protein>
<proteinExistence type="predicted"/>
<reference evidence="3" key="1">
    <citation type="submission" date="2025-08" db="UniProtKB">
        <authorList>
            <consortium name="RefSeq"/>
        </authorList>
    </citation>
    <scope>IDENTIFICATION</scope>
    <source>
        <tissue evidence="3">Testes</tissue>
    </source>
</reference>
<dbReference type="PROSITE" id="PS50294">
    <property type="entry name" value="WD_REPEATS_REGION"/>
    <property type="match status" value="1"/>
</dbReference>
<dbReference type="InterPro" id="IPR052752">
    <property type="entry name" value="NACHT-WD_repeat"/>
</dbReference>
<dbReference type="GeneID" id="100368585"/>
<evidence type="ECO:0000313" key="3">
    <source>
        <dbReference type="RefSeq" id="XP_006818841.1"/>
    </source>
</evidence>
<dbReference type="InterPro" id="IPR001680">
    <property type="entry name" value="WD40_rpt"/>
</dbReference>
<dbReference type="PANTHER" id="PTHR19871:SF14">
    <property type="entry name" value="DUF4062 DOMAIN-CONTAINING PROTEIN"/>
    <property type="match status" value="1"/>
</dbReference>
<dbReference type="Gene3D" id="2.130.10.10">
    <property type="entry name" value="YVTN repeat-like/Quinoprotein amine dehydrogenase"/>
    <property type="match status" value="2"/>
</dbReference>
<dbReference type="SUPFAM" id="SSF50998">
    <property type="entry name" value="Quinoprotein alcohol dehydrogenase-like"/>
    <property type="match status" value="1"/>
</dbReference>
<dbReference type="Proteomes" id="UP000694865">
    <property type="component" value="Unplaced"/>
</dbReference>
<dbReference type="PANTHER" id="PTHR19871">
    <property type="entry name" value="BETA TRANSDUCIN-RELATED PROTEIN"/>
    <property type="match status" value="1"/>
</dbReference>
<dbReference type="InterPro" id="IPR011047">
    <property type="entry name" value="Quinoprotein_ADH-like_sf"/>
</dbReference>
<accession>A0ABM0MFQ0</accession>
<evidence type="ECO:0000256" key="1">
    <source>
        <dbReference type="PROSITE-ProRule" id="PRU00221"/>
    </source>
</evidence>